<evidence type="ECO:0000256" key="4">
    <source>
        <dbReference type="ARBA" id="ARBA00023212"/>
    </source>
</evidence>
<reference evidence="8" key="1">
    <citation type="submission" date="2021-02" db="EMBL/GenBank/DDBJ databases">
        <authorList>
            <person name="Palmer J.M."/>
        </authorList>
    </citation>
    <scope>NUCLEOTIDE SEQUENCE</scope>
    <source>
        <strain evidence="8">SCRP734</strain>
    </source>
</reference>
<dbReference type="GO" id="GO:0000930">
    <property type="term" value="C:gamma-tubulin complex"/>
    <property type="evidence" value="ECO:0007669"/>
    <property type="project" value="TreeGrafter"/>
</dbReference>
<name>A0A8T1VM56_9STRA</name>
<dbReference type="GO" id="GO:0051011">
    <property type="term" value="F:microtubule minus-end binding"/>
    <property type="evidence" value="ECO:0007669"/>
    <property type="project" value="TreeGrafter"/>
</dbReference>
<evidence type="ECO:0000313" key="8">
    <source>
        <dbReference type="EMBL" id="KAG7382405.1"/>
    </source>
</evidence>
<comment type="subcellular location">
    <subcellularLocation>
        <location evidence="1 5">Cytoplasm</location>
        <location evidence="1 5">Cytoskeleton</location>
        <location evidence="1 5">Microtubule organizing center</location>
    </subcellularLocation>
</comment>
<protein>
    <recommendedName>
        <fullName evidence="5">Spindle pole body component</fullName>
    </recommendedName>
</protein>
<dbReference type="GO" id="GO:0031122">
    <property type="term" value="P:cytoplasmic microtubule organization"/>
    <property type="evidence" value="ECO:0007669"/>
    <property type="project" value="TreeGrafter"/>
</dbReference>
<evidence type="ECO:0000259" key="7">
    <source>
        <dbReference type="Pfam" id="PF17681"/>
    </source>
</evidence>
<keyword evidence="2 5" id="KW-0963">Cytoplasm</keyword>
<dbReference type="InterPro" id="IPR041470">
    <property type="entry name" value="GCP_N"/>
</dbReference>
<dbReference type="PANTHER" id="PTHR19302">
    <property type="entry name" value="GAMMA TUBULIN COMPLEX PROTEIN"/>
    <property type="match status" value="1"/>
</dbReference>
<evidence type="ECO:0000256" key="3">
    <source>
        <dbReference type="ARBA" id="ARBA00022701"/>
    </source>
</evidence>
<keyword evidence="9" id="KW-1185">Reference proteome</keyword>
<dbReference type="PANTHER" id="PTHR19302:SF27">
    <property type="entry name" value="GAMMA-TUBULIN COMPLEX COMPONENT 4"/>
    <property type="match status" value="1"/>
</dbReference>
<dbReference type="GO" id="GO:0007020">
    <property type="term" value="P:microtubule nucleation"/>
    <property type="evidence" value="ECO:0007669"/>
    <property type="project" value="InterPro"/>
</dbReference>
<dbReference type="OrthoDB" id="78652at2759"/>
<dbReference type="GO" id="GO:0000922">
    <property type="term" value="C:spindle pole"/>
    <property type="evidence" value="ECO:0007669"/>
    <property type="project" value="InterPro"/>
</dbReference>
<dbReference type="Proteomes" id="UP000694044">
    <property type="component" value="Unassembled WGS sequence"/>
</dbReference>
<comment type="similarity">
    <text evidence="5">Belongs to the TUBGCP family.</text>
</comment>
<organism evidence="8 9">
    <name type="scientific">Phytophthora pseudosyringae</name>
    <dbReference type="NCBI Taxonomy" id="221518"/>
    <lineage>
        <taxon>Eukaryota</taxon>
        <taxon>Sar</taxon>
        <taxon>Stramenopiles</taxon>
        <taxon>Oomycota</taxon>
        <taxon>Peronosporomycetes</taxon>
        <taxon>Peronosporales</taxon>
        <taxon>Peronosporaceae</taxon>
        <taxon>Phytophthora</taxon>
    </lineage>
</organism>
<accession>A0A8T1VM56</accession>
<dbReference type="GO" id="GO:0051321">
    <property type="term" value="P:meiotic cell cycle"/>
    <property type="evidence" value="ECO:0007669"/>
    <property type="project" value="TreeGrafter"/>
</dbReference>
<dbReference type="AlphaFoldDB" id="A0A8T1VM56"/>
<dbReference type="GO" id="GO:0005874">
    <property type="term" value="C:microtubule"/>
    <property type="evidence" value="ECO:0007669"/>
    <property type="project" value="UniProtKB-KW"/>
</dbReference>
<keyword evidence="3 5" id="KW-0493">Microtubule</keyword>
<comment type="caution">
    <text evidence="8">The sequence shown here is derived from an EMBL/GenBank/DDBJ whole genome shotgun (WGS) entry which is preliminary data.</text>
</comment>
<dbReference type="Pfam" id="PF04130">
    <property type="entry name" value="GCP_C_terminal"/>
    <property type="match status" value="1"/>
</dbReference>
<evidence type="ECO:0000313" key="9">
    <source>
        <dbReference type="Proteomes" id="UP000694044"/>
    </source>
</evidence>
<feature type="domain" description="Gamma tubulin complex component protein N-terminal" evidence="7">
    <location>
        <begin position="3"/>
        <end position="313"/>
    </location>
</feature>
<dbReference type="GO" id="GO:0051225">
    <property type="term" value="P:spindle assembly"/>
    <property type="evidence" value="ECO:0007669"/>
    <property type="project" value="TreeGrafter"/>
</dbReference>
<dbReference type="GO" id="GO:0043015">
    <property type="term" value="F:gamma-tubulin binding"/>
    <property type="evidence" value="ECO:0007669"/>
    <property type="project" value="InterPro"/>
</dbReference>
<dbReference type="Pfam" id="PF17681">
    <property type="entry name" value="GCP_N_terminal"/>
    <property type="match status" value="1"/>
</dbReference>
<dbReference type="InterPro" id="IPR040457">
    <property type="entry name" value="GCP_C"/>
</dbReference>
<keyword evidence="4 5" id="KW-0206">Cytoskeleton</keyword>
<sequence>MHHELFLALLGHTGDVVERRADGFFVRKEASFLSQAQRSVLERLLRLGFAFATLDQFVRQASKLPSVYLHALAQAVERLLHRYADAVVELEAKTLRASAVFPMSNLMFELEEFLEVLPEVCGLVHRLTAEAQSRLQQEQPLACVKGAKLLSVVYQSTSSGFPRVRKCMQELLYACHRVLLKQMMAWMVYGEIVDPHMEFFIKKQVDAAGAGSTIVTDRALLMQDGNAAAVLWHQQFTMDLEAVPLDYFPTSVAESVFVIGKAVHILTRAHQFSPREVQDVIMAMSDLARRPVFDVVAVEHDVEKVRRHVASRLHEEVVVKSDFVGYLHVLKGFFLLSRGEVFQTFIERSFDMMLVKPTTKSEEDVNHGVWREVVRDLISEDEPWGRDFDMQLPLQTFALKGFSSSDNMLLFNMTRGPHGKYLAMTIGGRTQPRDEAGVEESGSVWWRHAQMDGNSFSSEFSLQWEQNAFWRGSHRASLLLRNEGPLGPATLVNGSFELDDPQAFYVSVDLAIEHLPGDMNGMRVMAQVKPSCGGENGILSSPVVEVPMADGDNPALRVRIQYARQEVTQTSSKQVMYKKMMAVVVNDVLVLETQIDLQQALRLHAATGEYWMGLGASSLVRLTDWGLDKYSAKTSWREGSGSNLKENNTAVTPRELWHSLNLRCNVRWPLQLLVTPDLLRSYGHLFQFCFRLKRVAYALELAWKSSTLRSKHSTGKGATFAAGALRIRMSFVVRTLELHFQVFVIEGKFKKCVEQIKSAGDFDRAKRVHETFVASVVKSCYVHTKTVASALDELLGCCWQFAEYVLQQDAAGDGGAELSADRIALLDQDFHRRFEFLYSVLQISEARDLLFLLDSNGFFASERERRKQQQQQQQQRQQ</sequence>
<dbReference type="EMBL" id="JAGDFM010000209">
    <property type="protein sequence ID" value="KAG7382405.1"/>
    <property type="molecule type" value="Genomic_DNA"/>
</dbReference>
<evidence type="ECO:0000259" key="6">
    <source>
        <dbReference type="Pfam" id="PF04130"/>
    </source>
</evidence>
<evidence type="ECO:0000256" key="2">
    <source>
        <dbReference type="ARBA" id="ARBA00022490"/>
    </source>
</evidence>
<gene>
    <name evidence="8" type="primary">TUBGCP4</name>
    <name evidence="8" type="ORF">PHYPSEUDO_004886</name>
</gene>
<dbReference type="InterPro" id="IPR007259">
    <property type="entry name" value="GCP"/>
</dbReference>
<evidence type="ECO:0000256" key="5">
    <source>
        <dbReference type="RuleBase" id="RU363050"/>
    </source>
</evidence>
<proteinExistence type="inferred from homology"/>
<evidence type="ECO:0000256" key="1">
    <source>
        <dbReference type="ARBA" id="ARBA00004267"/>
    </source>
</evidence>
<dbReference type="GO" id="GO:0000278">
    <property type="term" value="P:mitotic cell cycle"/>
    <property type="evidence" value="ECO:0007669"/>
    <property type="project" value="TreeGrafter"/>
</dbReference>
<feature type="domain" description="Gamma tubulin complex component C-terminal" evidence="6">
    <location>
        <begin position="642"/>
        <end position="859"/>
    </location>
</feature>